<feature type="region of interest" description="Disordered" evidence="1">
    <location>
        <begin position="735"/>
        <end position="758"/>
    </location>
</feature>
<gene>
    <name evidence="2" type="ORF">D9619_007867</name>
</gene>
<evidence type="ECO:0000313" key="3">
    <source>
        <dbReference type="Proteomes" id="UP000567179"/>
    </source>
</evidence>
<feature type="compositionally biased region" description="Polar residues" evidence="1">
    <location>
        <begin position="847"/>
        <end position="869"/>
    </location>
</feature>
<proteinExistence type="predicted"/>
<feature type="compositionally biased region" description="Low complexity" evidence="1">
    <location>
        <begin position="89"/>
        <end position="101"/>
    </location>
</feature>
<feature type="compositionally biased region" description="Low complexity" evidence="1">
    <location>
        <begin position="254"/>
        <end position="267"/>
    </location>
</feature>
<feature type="region of interest" description="Disordered" evidence="1">
    <location>
        <begin position="290"/>
        <end position="314"/>
    </location>
</feature>
<sequence length="1221" mass="129895">MSDQPALGGDESPQIPAEPIRRAIRALPTRRAGEIECQLQVSQQSQQQARAVEVRSQEQDEQLRLRTLAQQFQPDSRAGSPEPQARPFESYYGSDSSSCSDSDSDDESGQKDPIQEIAQAQWHPEWHPAAEEYDQGRGPLAASPHQQDTCSPAQTMNPLSILAAVAGEAPRVAAGPSIHTVPLVAVTKYSSLAGALTPTVDHRTDDTDNPLPTASYVLQSGSSGFASGEATAYHGGPSPPELVEGSSQHRPLLSTSSTTYTPSTWASGGHASNAQAAFSSTQYDIAHVPQEEPSSGLNGGGKGKGEESDDSDYQQRYSCQEYPQDMPPLHVQCQLSAYWCQQEDKIKYMWTSYCYQAKAQCPGAANRAFGVVELWMHHGGRDEPIVTTPKFHWIMGTATTDYPETGHVSQHNAHHTGPGDTDALMAAASGSTLGAFPSDEMGVDTPTCVPFSGQASMHTGLPMDTTEPTESSFAPMWTSGESATGHVPLDDSIEVDNIQHPLSLSPSPLPSAPTVAPMQLLLDSTVFLAKSSGQLASHLDIPLPADAREHGPPRVWVPLSVPGEEDNYTSVPEPSNQAVNRIDANQDLAREPFGLDPAPNVTAPSINDGTASGTSNLNLNPPATMSLAMALQPSLQDDASPDAWPLPPSAPSRPLLICSTCGCKGSSSLFPSQSAQLPISVALSQSRTPQITVLGRSPASRVHSLALHVEEDEVSTVTARPSSPAVQALQKREEDLDTEGSEALSCATTPSSPIRRPRARGNFWDETVFSLLGNMLQRMSITDDETPPMPTPTPAANTGPETAVVDVLEMPSLVRQKCDGDHDSLCKRGRSEITRKCRPVEEGAKAHQTSTSTSEGAELTSTSRTNTSIEPDVPSPVTPTTNDSRDLLTPISGPSDNSIYEHINNVDSELEGFLDARLSNPSRRKESSTRKHVKRAQRTRLNIGQTQTIGPTKPPPLLSVRTHAPLLVPAVITTAEDANASISLRNAEIQMTATVHIAVPSIVKAEPPPSPEPEVPVAASPSAIRPETSLLFGTGTSLLSGVSLPVRERKVTVAAGSSADQQHRGLPKAKKSITRTSRSTAKRSDIDKGTGAVARVEAPPARSQTADLSGGQIVGLQIVERTSDVGAADALTAGPLAQDVGEEPRMPGGADFDTEKWTPPSPPPSPPRRRNGYSRGAPVRHKARLVEAVDEVHRVPVPKANEGGSLVGFIISHCVRYLGFA</sequence>
<feature type="compositionally biased region" description="Basic and acidic residues" evidence="1">
    <location>
        <begin position="52"/>
        <end position="64"/>
    </location>
</feature>
<feature type="region of interest" description="Disordered" evidence="1">
    <location>
        <begin position="227"/>
        <end position="267"/>
    </location>
</feature>
<accession>A0A8H5ESL8</accession>
<protein>
    <submittedName>
        <fullName evidence="2">Uncharacterized protein</fullName>
    </submittedName>
</protein>
<feature type="compositionally biased region" description="Polar residues" evidence="1">
    <location>
        <begin position="144"/>
        <end position="153"/>
    </location>
</feature>
<dbReference type="AlphaFoldDB" id="A0A8H5ESL8"/>
<name>A0A8H5ESL8_9AGAR</name>
<evidence type="ECO:0000313" key="2">
    <source>
        <dbReference type="EMBL" id="KAF5310558.1"/>
    </source>
</evidence>
<organism evidence="2 3">
    <name type="scientific">Psilocybe cf. subviscida</name>
    <dbReference type="NCBI Taxonomy" id="2480587"/>
    <lineage>
        <taxon>Eukaryota</taxon>
        <taxon>Fungi</taxon>
        <taxon>Dikarya</taxon>
        <taxon>Basidiomycota</taxon>
        <taxon>Agaricomycotina</taxon>
        <taxon>Agaricomycetes</taxon>
        <taxon>Agaricomycetidae</taxon>
        <taxon>Agaricales</taxon>
        <taxon>Agaricineae</taxon>
        <taxon>Strophariaceae</taxon>
        <taxon>Psilocybe</taxon>
    </lineage>
</organism>
<feature type="region of interest" description="Disordered" evidence="1">
    <location>
        <begin position="837"/>
        <end position="896"/>
    </location>
</feature>
<reference evidence="2 3" key="1">
    <citation type="journal article" date="2020" name="ISME J.">
        <title>Uncovering the hidden diversity of litter-decomposition mechanisms in mushroom-forming fungi.</title>
        <authorList>
            <person name="Floudas D."/>
            <person name="Bentzer J."/>
            <person name="Ahren D."/>
            <person name="Johansson T."/>
            <person name="Persson P."/>
            <person name="Tunlid A."/>
        </authorList>
    </citation>
    <scope>NUCLEOTIDE SEQUENCE [LARGE SCALE GENOMIC DNA]</scope>
    <source>
        <strain evidence="2 3">CBS 101986</strain>
    </source>
</reference>
<dbReference type="EMBL" id="JAACJJ010000057">
    <property type="protein sequence ID" value="KAF5310558.1"/>
    <property type="molecule type" value="Genomic_DNA"/>
</dbReference>
<dbReference type="Proteomes" id="UP000567179">
    <property type="component" value="Unassembled WGS sequence"/>
</dbReference>
<comment type="caution">
    <text evidence="2">The sequence shown here is derived from an EMBL/GenBank/DDBJ whole genome shotgun (WGS) entry which is preliminary data.</text>
</comment>
<feature type="region of interest" description="Disordered" evidence="1">
    <location>
        <begin position="1054"/>
        <end position="1108"/>
    </location>
</feature>
<feature type="compositionally biased region" description="Basic residues" evidence="1">
    <location>
        <begin position="1167"/>
        <end position="1179"/>
    </location>
</feature>
<feature type="region of interest" description="Disordered" evidence="1">
    <location>
        <begin position="41"/>
        <end position="153"/>
    </location>
</feature>
<keyword evidence="3" id="KW-1185">Reference proteome</keyword>
<evidence type="ECO:0000256" key="1">
    <source>
        <dbReference type="SAM" id="MobiDB-lite"/>
    </source>
</evidence>
<feature type="region of interest" description="Disordered" evidence="1">
    <location>
        <begin position="1133"/>
        <end position="1179"/>
    </location>
</feature>